<dbReference type="EC" id="2.3.-.-" evidence="2"/>
<comment type="caution">
    <text evidence="2">The sequence shown here is derived from an EMBL/GenBank/DDBJ whole genome shotgun (WGS) entry which is preliminary data.</text>
</comment>
<evidence type="ECO:0000259" key="1">
    <source>
        <dbReference type="PROSITE" id="PS51186"/>
    </source>
</evidence>
<gene>
    <name evidence="2" type="ORF">ACFQVC_05680</name>
</gene>
<dbReference type="InterPro" id="IPR018524">
    <property type="entry name" value="DNA/RNA_endonuclease_AS"/>
</dbReference>
<sequence>MTMVIEQYGTTAAPTPAVGGPPGTRWSPWCIDTIRPTDGPALTALFESCSTDTVWRRFFAPLHELPADYAAAVLACRPEVHDAVVVRHGDRGHLAGLASLAAEQDGPNGTRGPHGPDGPAVLGVLVADAWQRQGLGGAMLDVLLDRARQRGVRRVTASVLPGRARLLAALARRLETESASRDQDGLTGVYRLGPLGGR</sequence>
<dbReference type="PROSITE" id="PS01070">
    <property type="entry name" value="NUCLEASE_NON_SPEC"/>
    <property type="match status" value="1"/>
</dbReference>
<dbReference type="RefSeq" id="WP_381827201.1">
    <property type="nucleotide sequence ID" value="NZ_JBHTCF010000002.1"/>
</dbReference>
<keyword evidence="2" id="KW-0012">Acyltransferase</keyword>
<dbReference type="InterPro" id="IPR000182">
    <property type="entry name" value="GNAT_dom"/>
</dbReference>
<keyword evidence="2" id="KW-0808">Transferase</keyword>
<proteinExistence type="predicted"/>
<keyword evidence="3" id="KW-1185">Reference proteome</keyword>
<dbReference type="CDD" id="cd04301">
    <property type="entry name" value="NAT_SF"/>
    <property type="match status" value="1"/>
</dbReference>
<name>A0ABW2JEA4_9ACTN</name>
<evidence type="ECO:0000313" key="2">
    <source>
        <dbReference type="EMBL" id="MFC7303706.1"/>
    </source>
</evidence>
<dbReference type="GO" id="GO:0016746">
    <property type="term" value="F:acyltransferase activity"/>
    <property type="evidence" value="ECO:0007669"/>
    <property type="project" value="UniProtKB-KW"/>
</dbReference>
<protein>
    <submittedName>
        <fullName evidence="2">GNAT family N-acetyltransferase</fullName>
        <ecNumber evidence="2">2.3.-.-</ecNumber>
    </submittedName>
</protein>
<dbReference type="EMBL" id="JBHTCF010000002">
    <property type="protein sequence ID" value="MFC7303706.1"/>
    <property type="molecule type" value="Genomic_DNA"/>
</dbReference>
<organism evidence="2 3">
    <name type="scientific">Streptomyces monticola</name>
    <dbReference type="NCBI Taxonomy" id="2666263"/>
    <lineage>
        <taxon>Bacteria</taxon>
        <taxon>Bacillati</taxon>
        <taxon>Actinomycetota</taxon>
        <taxon>Actinomycetes</taxon>
        <taxon>Kitasatosporales</taxon>
        <taxon>Streptomycetaceae</taxon>
        <taxon>Streptomyces</taxon>
    </lineage>
</organism>
<dbReference type="InterPro" id="IPR016181">
    <property type="entry name" value="Acyl_CoA_acyltransferase"/>
</dbReference>
<dbReference type="PROSITE" id="PS51186">
    <property type="entry name" value="GNAT"/>
    <property type="match status" value="1"/>
</dbReference>
<dbReference type="SUPFAM" id="SSF55729">
    <property type="entry name" value="Acyl-CoA N-acyltransferases (Nat)"/>
    <property type="match status" value="1"/>
</dbReference>
<dbReference type="Gene3D" id="3.40.630.30">
    <property type="match status" value="1"/>
</dbReference>
<accession>A0ABW2JEA4</accession>
<reference evidence="3" key="1">
    <citation type="journal article" date="2019" name="Int. J. Syst. Evol. Microbiol.">
        <title>The Global Catalogue of Microorganisms (GCM) 10K type strain sequencing project: providing services to taxonomists for standard genome sequencing and annotation.</title>
        <authorList>
            <consortium name="The Broad Institute Genomics Platform"/>
            <consortium name="The Broad Institute Genome Sequencing Center for Infectious Disease"/>
            <person name="Wu L."/>
            <person name="Ma J."/>
        </authorList>
    </citation>
    <scope>NUCLEOTIDE SEQUENCE [LARGE SCALE GENOMIC DNA]</scope>
    <source>
        <strain evidence="3">SYNS20</strain>
    </source>
</reference>
<evidence type="ECO:0000313" key="3">
    <source>
        <dbReference type="Proteomes" id="UP001596523"/>
    </source>
</evidence>
<feature type="domain" description="N-acetyltransferase" evidence="1">
    <location>
        <begin position="60"/>
        <end position="198"/>
    </location>
</feature>
<dbReference type="Proteomes" id="UP001596523">
    <property type="component" value="Unassembled WGS sequence"/>
</dbReference>
<dbReference type="Pfam" id="PF00583">
    <property type="entry name" value="Acetyltransf_1"/>
    <property type="match status" value="1"/>
</dbReference>